<dbReference type="Proteomes" id="UP000243629">
    <property type="component" value="Unassembled WGS sequence"/>
</dbReference>
<evidence type="ECO:0000259" key="8">
    <source>
        <dbReference type="Pfam" id="PF01555"/>
    </source>
</evidence>
<protein>
    <recommendedName>
        <fullName evidence="2">site-specific DNA-methyltransferase (adenine-specific)</fullName>
        <ecNumber evidence="2">2.1.1.72</ecNumber>
    </recommendedName>
</protein>
<evidence type="ECO:0000256" key="1">
    <source>
        <dbReference type="ARBA" id="ARBA00006594"/>
    </source>
</evidence>
<evidence type="ECO:0000313" key="10">
    <source>
        <dbReference type="Proteomes" id="UP000243629"/>
    </source>
</evidence>
<dbReference type="OrthoDB" id="9816043at2"/>
<dbReference type="InterPro" id="IPR029063">
    <property type="entry name" value="SAM-dependent_MTases_sf"/>
</dbReference>
<dbReference type="GO" id="GO:0009007">
    <property type="term" value="F:site-specific DNA-methyltransferase (adenine-specific) activity"/>
    <property type="evidence" value="ECO:0007669"/>
    <property type="project" value="UniProtKB-EC"/>
</dbReference>
<evidence type="ECO:0000256" key="3">
    <source>
        <dbReference type="ARBA" id="ARBA00022603"/>
    </source>
</evidence>
<comment type="catalytic activity">
    <reaction evidence="6">
        <text>a 2'-deoxyadenosine in DNA + S-adenosyl-L-methionine = an N(6)-methyl-2'-deoxyadenosine in DNA + S-adenosyl-L-homocysteine + H(+)</text>
        <dbReference type="Rhea" id="RHEA:15197"/>
        <dbReference type="Rhea" id="RHEA-COMP:12418"/>
        <dbReference type="Rhea" id="RHEA-COMP:12419"/>
        <dbReference type="ChEBI" id="CHEBI:15378"/>
        <dbReference type="ChEBI" id="CHEBI:57856"/>
        <dbReference type="ChEBI" id="CHEBI:59789"/>
        <dbReference type="ChEBI" id="CHEBI:90615"/>
        <dbReference type="ChEBI" id="CHEBI:90616"/>
        <dbReference type="EC" id="2.1.1.72"/>
    </reaction>
</comment>
<evidence type="ECO:0000256" key="2">
    <source>
        <dbReference type="ARBA" id="ARBA00011900"/>
    </source>
</evidence>
<accession>A0A1I4QU38</accession>
<dbReference type="GO" id="GO:0032259">
    <property type="term" value="P:methylation"/>
    <property type="evidence" value="ECO:0007669"/>
    <property type="project" value="UniProtKB-KW"/>
</dbReference>
<feature type="compositionally biased region" description="Basic and acidic residues" evidence="7">
    <location>
        <begin position="335"/>
        <end position="344"/>
    </location>
</feature>
<evidence type="ECO:0000256" key="4">
    <source>
        <dbReference type="ARBA" id="ARBA00022679"/>
    </source>
</evidence>
<dbReference type="PROSITE" id="PS00092">
    <property type="entry name" value="N6_MTASE"/>
    <property type="match status" value="1"/>
</dbReference>
<dbReference type="STRING" id="1720063.SAMN05216217_10543"/>
<reference evidence="10" key="1">
    <citation type="submission" date="2016-10" db="EMBL/GenBank/DDBJ databases">
        <authorList>
            <person name="Varghese N."/>
            <person name="Submissions S."/>
        </authorList>
    </citation>
    <scope>NUCLEOTIDE SEQUENCE [LARGE SCALE GENOMIC DNA]</scope>
    <source>
        <strain evidence="10">DSM 24213</strain>
    </source>
</reference>
<dbReference type="InterPro" id="IPR002941">
    <property type="entry name" value="DNA_methylase_N4/N6"/>
</dbReference>
<dbReference type="EMBL" id="FOUI01000005">
    <property type="protein sequence ID" value="SFM43531.1"/>
    <property type="molecule type" value="Genomic_DNA"/>
</dbReference>
<dbReference type="RefSeq" id="WP_093474409.1">
    <property type="nucleotide sequence ID" value="NZ_FOUI01000005.1"/>
</dbReference>
<dbReference type="EC" id="2.1.1.72" evidence="2"/>
<dbReference type="InterPro" id="IPR002295">
    <property type="entry name" value="N4/N6-MTase_EcoPI_Mod-like"/>
</dbReference>
<name>A0A1I4QU38_9GAMM</name>
<dbReference type="GO" id="GO:0003677">
    <property type="term" value="F:DNA binding"/>
    <property type="evidence" value="ECO:0007669"/>
    <property type="project" value="InterPro"/>
</dbReference>
<dbReference type="PRINTS" id="PR00506">
    <property type="entry name" value="D21N6MTFRASE"/>
</dbReference>
<feature type="domain" description="DNA methylase N-4/N-6" evidence="8">
    <location>
        <begin position="121"/>
        <end position="466"/>
    </location>
</feature>
<gene>
    <name evidence="9" type="ORF">SAMN05216217_10543</name>
</gene>
<evidence type="ECO:0000313" key="9">
    <source>
        <dbReference type="EMBL" id="SFM43531.1"/>
    </source>
</evidence>
<keyword evidence="4 9" id="KW-0808">Transferase</keyword>
<comment type="similarity">
    <text evidence="1">Belongs to the N(4)/N(6)-methyltransferase family.</text>
</comment>
<feature type="region of interest" description="Disordered" evidence="7">
    <location>
        <begin position="335"/>
        <end position="357"/>
    </location>
</feature>
<proteinExistence type="inferred from homology"/>
<keyword evidence="10" id="KW-1185">Reference proteome</keyword>
<dbReference type="InterPro" id="IPR002052">
    <property type="entry name" value="DNA_methylase_N6_adenine_CS"/>
</dbReference>
<dbReference type="AlphaFoldDB" id="A0A1I4QU38"/>
<dbReference type="PIRSF" id="PIRSF015855">
    <property type="entry name" value="TypeIII_Mtase_mKpnI"/>
    <property type="match status" value="1"/>
</dbReference>
<evidence type="ECO:0000256" key="6">
    <source>
        <dbReference type="ARBA" id="ARBA00047942"/>
    </source>
</evidence>
<keyword evidence="3 9" id="KW-0489">Methyltransferase</keyword>
<evidence type="ECO:0000256" key="5">
    <source>
        <dbReference type="ARBA" id="ARBA00022691"/>
    </source>
</evidence>
<dbReference type="Gene3D" id="3.40.50.150">
    <property type="entry name" value="Vaccinia Virus protein VP39"/>
    <property type="match status" value="1"/>
</dbReference>
<dbReference type="GO" id="GO:0008170">
    <property type="term" value="F:N-methyltransferase activity"/>
    <property type="evidence" value="ECO:0007669"/>
    <property type="project" value="InterPro"/>
</dbReference>
<keyword evidence="5" id="KW-0949">S-adenosyl-L-methionine</keyword>
<organism evidence="9 10">
    <name type="scientific">Halopseudomonas yangmingensis</name>
    <dbReference type="NCBI Taxonomy" id="1720063"/>
    <lineage>
        <taxon>Bacteria</taxon>
        <taxon>Pseudomonadati</taxon>
        <taxon>Pseudomonadota</taxon>
        <taxon>Gammaproteobacteria</taxon>
        <taxon>Pseudomonadales</taxon>
        <taxon>Pseudomonadaceae</taxon>
        <taxon>Halopseudomonas</taxon>
    </lineage>
</organism>
<sequence length="651" mass="73834">MDKLKMHSPNLTEANIAKLAELFPNCITEARDAKGELKKAIDFDLLRQELSTFVVEGPQERFQLNWPGKREALLTANQPIAKTLRPFREESTNFDTTKNLFIEGDNLDALKLLQEAYLGKVKMIYIDPPYNTGKDFIYKDDYRTDADDYLQQSSQTHAEEGRLVANTEANGRFHSDWLSMIYPRLKLARNLLRDDGAIFISIDDNEADNLRKVCDEVFGEENFVGQIVWQRSKKGDSKLIAKVHEYILCYVRNKDAVLVNGPWRRPKEGADQVLEKYSELRASLESNHEAIRAEMQAWYKKLSSDDPRKAHKHYNWSDERGLYFAADFAGPDDGRESRPRHDIIHPVTGKSCKKPSTGWRWDEAKTKWALAQTPPRIHFGPDETTIPTRKSYLFEIDSEPYSSVFYRDGRSATLEVEELIGKGWFPFPKNTDVLSELIELVTKPDDIILDFFAGSGSTGHAVMKVNLAHGSQRRFVLIQIPEATGRAEYSTIAEITKKRLREAGKKVVVSIGSASMDVGFRVMKIDTSNMKEVYYTPDVVSQDLLSDQVDNIREDRSAEDLLFQVLLDWGVDLALPISQQSIAGKTVFFVDGNALAACFDTGIDEDFVKALAGYKPLRVVFRDAGFASDSVKINVEQVFKLLSPVTEIKTL</sequence>
<dbReference type="Pfam" id="PF01555">
    <property type="entry name" value="N6_N4_Mtase"/>
    <property type="match status" value="1"/>
</dbReference>
<evidence type="ECO:0000256" key="7">
    <source>
        <dbReference type="SAM" id="MobiDB-lite"/>
    </source>
</evidence>
<dbReference type="SUPFAM" id="SSF53335">
    <property type="entry name" value="S-adenosyl-L-methionine-dependent methyltransferases"/>
    <property type="match status" value="1"/>
</dbReference>